<comment type="caution">
    <text evidence="2">The sequence shown here is derived from an EMBL/GenBank/DDBJ whole genome shotgun (WGS) entry which is preliminary data.</text>
</comment>
<name>A0A9W6XL98_9STRA</name>
<reference evidence="2" key="1">
    <citation type="submission" date="2023-04" db="EMBL/GenBank/DDBJ databases">
        <title>Phytophthora fragariaefolia NBRC 109709.</title>
        <authorList>
            <person name="Ichikawa N."/>
            <person name="Sato H."/>
            <person name="Tonouchi N."/>
        </authorList>
    </citation>
    <scope>NUCLEOTIDE SEQUENCE</scope>
    <source>
        <strain evidence="2">NBRC 109709</strain>
    </source>
</reference>
<proteinExistence type="predicted"/>
<accession>A0A9W6XL98</accession>
<evidence type="ECO:0000256" key="1">
    <source>
        <dbReference type="SAM" id="MobiDB-lite"/>
    </source>
</evidence>
<evidence type="ECO:0000313" key="2">
    <source>
        <dbReference type="EMBL" id="GMF40737.1"/>
    </source>
</evidence>
<gene>
    <name evidence="2" type="ORF">Pfra01_001261400</name>
</gene>
<feature type="region of interest" description="Disordered" evidence="1">
    <location>
        <begin position="252"/>
        <end position="296"/>
    </location>
</feature>
<dbReference type="EMBL" id="BSXT01001283">
    <property type="protein sequence ID" value="GMF40737.1"/>
    <property type="molecule type" value="Genomic_DNA"/>
</dbReference>
<dbReference type="AlphaFoldDB" id="A0A9W6XL98"/>
<organism evidence="2 3">
    <name type="scientific">Phytophthora fragariaefolia</name>
    <dbReference type="NCBI Taxonomy" id="1490495"/>
    <lineage>
        <taxon>Eukaryota</taxon>
        <taxon>Sar</taxon>
        <taxon>Stramenopiles</taxon>
        <taxon>Oomycota</taxon>
        <taxon>Peronosporomycetes</taxon>
        <taxon>Peronosporales</taxon>
        <taxon>Peronosporaceae</taxon>
        <taxon>Phytophthora</taxon>
    </lineage>
</organism>
<evidence type="ECO:0000313" key="3">
    <source>
        <dbReference type="Proteomes" id="UP001165121"/>
    </source>
</evidence>
<dbReference type="Proteomes" id="UP001165121">
    <property type="component" value="Unassembled WGS sequence"/>
</dbReference>
<protein>
    <submittedName>
        <fullName evidence="2">Unnamed protein product</fullName>
    </submittedName>
</protein>
<keyword evidence="3" id="KW-1185">Reference proteome</keyword>
<sequence>MTRTLRVRSLLAAAAINRSLTLDRCPARGVEANPLRLVFVSASHTGSVSDLWMPAPNEIESRFGITAPPSQYTLYSCSDIKVDDVTKELDFDPATDQRRNFYIGLFYELRWYGNKKTSRRSRVPEWQALWQSWGAFVGNFNNNSAGYRERVRLARERYERFSKRHKMERVHWCAVEVRIPCAVPINIACEHCHIGAERVSERDINEYTGVRVPEELKALRANLIAQTSSSAAGGRSNLPRAVGDYRSRSRFTPIGGFGGGGLRTPSPFPERPASGHPAAPTHRGSEEILSNEYEND</sequence>